<dbReference type="Proteomes" id="UP000887565">
    <property type="component" value="Unplaced"/>
</dbReference>
<organism evidence="1 2">
    <name type="scientific">Romanomermis culicivorax</name>
    <name type="common">Nematode worm</name>
    <dbReference type="NCBI Taxonomy" id="13658"/>
    <lineage>
        <taxon>Eukaryota</taxon>
        <taxon>Metazoa</taxon>
        <taxon>Ecdysozoa</taxon>
        <taxon>Nematoda</taxon>
        <taxon>Enoplea</taxon>
        <taxon>Dorylaimia</taxon>
        <taxon>Mermithida</taxon>
        <taxon>Mermithoidea</taxon>
        <taxon>Mermithidae</taxon>
        <taxon>Romanomermis</taxon>
    </lineage>
</organism>
<dbReference type="WBParaSite" id="nRc.2.0.1.t41883-RA">
    <property type="protein sequence ID" value="nRc.2.0.1.t41883-RA"/>
    <property type="gene ID" value="nRc.2.0.1.g41883"/>
</dbReference>
<accession>A0A915KSY7</accession>
<evidence type="ECO:0000313" key="1">
    <source>
        <dbReference type="Proteomes" id="UP000887565"/>
    </source>
</evidence>
<sequence length="270" mass="31172">MVGELRLQMRTLAMLVKNINAVVTKAEKSRNSASESWSNTKLRWYINKFYRSLDNYHALKGDNADVVSQENAVMVIFYVCHLKIAAPFDEQHLQNIALLLYEFFLSPDNTGNSSDRYLTQLIRLSKLITICNQWDIDIGKILEHSCEKFNDTATNGHQKLDASKIWSDIFHQVADLYSRTKKPGVLINDFRLNVLTNCLSLACKFGQESNFVRNLKSTWLENLALNVFNKTQLEEMIVRPLQQNERLARKAEKYNSHGCFANLFKILDTK</sequence>
<proteinExistence type="predicted"/>
<reference evidence="2" key="1">
    <citation type="submission" date="2022-11" db="UniProtKB">
        <authorList>
            <consortium name="WormBaseParasite"/>
        </authorList>
    </citation>
    <scope>IDENTIFICATION</scope>
</reference>
<name>A0A915KSY7_ROMCU</name>
<protein>
    <submittedName>
        <fullName evidence="2">Uncharacterized protein</fullName>
    </submittedName>
</protein>
<evidence type="ECO:0000313" key="2">
    <source>
        <dbReference type="WBParaSite" id="nRc.2.0.1.t41883-RA"/>
    </source>
</evidence>
<keyword evidence="1" id="KW-1185">Reference proteome</keyword>
<dbReference type="AlphaFoldDB" id="A0A915KSY7"/>